<dbReference type="AlphaFoldDB" id="A0A450VKE7"/>
<evidence type="ECO:0000313" key="2">
    <source>
        <dbReference type="EMBL" id="VFK05282.1"/>
    </source>
</evidence>
<name>A0A450VKE7_9GAMM</name>
<sequence length="76" mass="8862">MLEKAREILQSENLTGLADSSYYDGNQIKTSEEQNFTVYVPIPDKSKKIAEEGHFTRERFQLISRKIVISVHRETF</sequence>
<gene>
    <name evidence="2" type="ORF">BECKH772A_GA0070896_105261</name>
    <name evidence="1" type="ORF">BECKH772B_GA0070898_105211</name>
    <name evidence="3" type="ORF">BECKH772C_GA0070978_105211</name>
</gene>
<reference evidence="2" key="1">
    <citation type="submission" date="2019-02" db="EMBL/GenBank/DDBJ databases">
        <authorList>
            <person name="Gruber-Vodicka R. H."/>
            <person name="Seah K. B. B."/>
        </authorList>
    </citation>
    <scope>NUCLEOTIDE SEQUENCE</scope>
    <source>
        <strain evidence="3">BECK_SA2B12</strain>
        <strain evidence="2">BECK_SA2B15</strain>
        <strain evidence="1">BECK_SA2B20</strain>
    </source>
</reference>
<accession>A0A450VKE7</accession>
<organism evidence="2">
    <name type="scientific">Candidatus Kentrum eta</name>
    <dbReference type="NCBI Taxonomy" id="2126337"/>
    <lineage>
        <taxon>Bacteria</taxon>
        <taxon>Pseudomonadati</taxon>
        <taxon>Pseudomonadota</taxon>
        <taxon>Gammaproteobacteria</taxon>
        <taxon>Candidatus Kentrum</taxon>
    </lineage>
</organism>
<evidence type="ECO:0000313" key="1">
    <source>
        <dbReference type="EMBL" id="VFK05031.1"/>
    </source>
</evidence>
<dbReference type="EMBL" id="CAADFJ010000521">
    <property type="protein sequence ID" value="VFK08513.1"/>
    <property type="molecule type" value="Genomic_DNA"/>
</dbReference>
<dbReference type="EMBL" id="CAADFG010000526">
    <property type="protein sequence ID" value="VFK05282.1"/>
    <property type="molecule type" value="Genomic_DNA"/>
</dbReference>
<dbReference type="EMBL" id="CAADFI010000521">
    <property type="protein sequence ID" value="VFK05031.1"/>
    <property type="molecule type" value="Genomic_DNA"/>
</dbReference>
<evidence type="ECO:0000313" key="3">
    <source>
        <dbReference type="EMBL" id="VFK08513.1"/>
    </source>
</evidence>
<protein>
    <submittedName>
        <fullName evidence="2">Uncharacterized protein</fullName>
    </submittedName>
</protein>
<proteinExistence type="predicted"/>